<proteinExistence type="predicted"/>
<dbReference type="EMBL" id="CM004473">
    <property type="protein sequence ID" value="OCT81839.1"/>
    <property type="molecule type" value="Genomic_DNA"/>
</dbReference>
<reference evidence="2" key="1">
    <citation type="journal article" date="2016" name="Nature">
        <title>Genome evolution in the allotetraploid frog Xenopus laevis.</title>
        <authorList>
            <person name="Session A.M."/>
            <person name="Uno Y."/>
            <person name="Kwon T."/>
            <person name="Chapman J.A."/>
            <person name="Toyoda A."/>
            <person name="Takahashi S."/>
            <person name="Fukui A."/>
            <person name="Hikosaka A."/>
            <person name="Suzuki A."/>
            <person name="Kondo M."/>
            <person name="van Heeringen S.J."/>
            <person name="Quigley I."/>
            <person name="Heinz S."/>
            <person name="Ogino H."/>
            <person name="Ochi H."/>
            <person name="Hellsten U."/>
            <person name="Lyons J.B."/>
            <person name="Simakov O."/>
            <person name="Putnam N."/>
            <person name="Stites J."/>
            <person name="Kuroki Y."/>
            <person name="Tanaka T."/>
            <person name="Michiue T."/>
            <person name="Watanabe M."/>
            <person name="Bogdanovic O."/>
            <person name="Lister R."/>
            <person name="Georgiou G."/>
            <person name="Paranjpe S.S."/>
            <person name="van Kruijsbergen I."/>
            <person name="Shu S."/>
            <person name="Carlson J."/>
            <person name="Kinoshita T."/>
            <person name="Ohta Y."/>
            <person name="Mawaribuchi S."/>
            <person name="Jenkins J."/>
            <person name="Grimwood J."/>
            <person name="Schmutz J."/>
            <person name="Mitros T."/>
            <person name="Mozaffari S.V."/>
            <person name="Suzuki Y."/>
            <person name="Haramoto Y."/>
            <person name="Yamamoto T.S."/>
            <person name="Takagi C."/>
            <person name="Heald R."/>
            <person name="Miller K."/>
            <person name="Haudenschild C."/>
            <person name="Kitzman J."/>
            <person name="Nakayama T."/>
            <person name="Izutsu Y."/>
            <person name="Robert J."/>
            <person name="Fortriede J."/>
            <person name="Burns K."/>
            <person name="Lotay V."/>
            <person name="Karimi K."/>
            <person name="Yasuoka Y."/>
            <person name="Dichmann D.S."/>
            <person name="Flajnik M.F."/>
            <person name="Houston D.W."/>
            <person name="Shendure J."/>
            <person name="DuPasquier L."/>
            <person name="Vize P.D."/>
            <person name="Zorn A.M."/>
            <person name="Ito M."/>
            <person name="Marcotte E.M."/>
            <person name="Wallingford J.B."/>
            <person name="Ito Y."/>
            <person name="Asashima M."/>
            <person name="Ueno N."/>
            <person name="Matsuda Y."/>
            <person name="Veenstra G.J."/>
            <person name="Fujiyama A."/>
            <person name="Harland R.M."/>
            <person name="Taira M."/>
            <person name="Rokhsar D.S."/>
        </authorList>
    </citation>
    <scope>NUCLEOTIDE SEQUENCE [LARGE SCALE GENOMIC DNA]</scope>
    <source>
        <strain evidence="2">J</strain>
    </source>
</reference>
<evidence type="ECO:0000313" key="1">
    <source>
        <dbReference type="EMBL" id="OCT81839.1"/>
    </source>
</evidence>
<name>A0A974CXM0_XENLA</name>
<dbReference type="Proteomes" id="UP000694892">
    <property type="component" value="Chromosome 4S"/>
</dbReference>
<gene>
    <name evidence="1" type="ORF">XELAEV_18024346mg</name>
</gene>
<dbReference type="AlphaFoldDB" id="A0A974CXM0"/>
<organism evidence="1 2">
    <name type="scientific">Xenopus laevis</name>
    <name type="common">African clawed frog</name>
    <dbReference type="NCBI Taxonomy" id="8355"/>
    <lineage>
        <taxon>Eukaryota</taxon>
        <taxon>Metazoa</taxon>
        <taxon>Chordata</taxon>
        <taxon>Craniata</taxon>
        <taxon>Vertebrata</taxon>
        <taxon>Euteleostomi</taxon>
        <taxon>Amphibia</taxon>
        <taxon>Batrachia</taxon>
        <taxon>Anura</taxon>
        <taxon>Pipoidea</taxon>
        <taxon>Pipidae</taxon>
        <taxon>Xenopodinae</taxon>
        <taxon>Xenopus</taxon>
        <taxon>Xenopus</taxon>
    </lineage>
</organism>
<evidence type="ECO:0000313" key="2">
    <source>
        <dbReference type="Proteomes" id="UP000694892"/>
    </source>
</evidence>
<protein>
    <submittedName>
        <fullName evidence="1">Uncharacterized protein</fullName>
    </submittedName>
</protein>
<accession>A0A974CXM0</accession>
<sequence length="97" mass="11007">MGCGTTDVSRLRIGGDLFYKTFDVSEGRKHEIFPLQRKQCTYCRDLFQPLIGSRHGHDKSGRILTYTTEFPLAPKTHLLSRGPAPLSVYTNFCEITL</sequence>